<keyword evidence="1" id="KW-0732">Signal</keyword>
<dbReference type="WBParaSite" id="PSAMB.scaffold7191size8070.g29742.t1">
    <property type="protein sequence ID" value="PSAMB.scaffold7191size8070.g29742.t1"/>
    <property type="gene ID" value="PSAMB.scaffold7191size8070.g29742"/>
</dbReference>
<dbReference type="AlphaFoldDB" id="A0A914XB20"/>
<evidence type="ECO:0000256" key="1">
    <source>
        <dbReference type="SAM" id="SignalP"/>
    </source>
</evidence>
<reference evidence="3" key="1">
    <citation type="submission" date="2022-11" db="UniProtKB">
        <authorList>
            <consortium name="WormBaseParasite"/>
        </authorList>
    </citation>
    <scope>IDENTIFICATION</scope>
</reference>
<accession>A0A914XB20</accession>
<feature type="chain" id="PRO_5037711474" evidence="1">
    <location>
        <begin position="19"/>
        <end position="70"/>
    </location>
</feature>
<protein>
    <submittedName>
        <fullName evidence="3">Uncharacterized protein</fullName>
    </submittedName>
</protein>
<dbReference type="Proteomes" id="UP000887566">
    <property type="component" value="Unplaced"/>
</dbReference>
<evidence type="ECO:0000313" key="3">
    <source>
        <dbReference type="WBParaSite" id="PSAMB.scaffold7191size8070.g29742.t1"/>
    </source>
</evidence>
<proteinExistence type="predicted"/>
<sequence>MQLRVGIIFVAFLGATLAASGNHNSGNLVVLDMDTFNTLTTIRPTGGSYAFVSVGPNDPPVGRTRRRELD</sequence>
<evidence type="ECO:0000313" key="2">
    <source>
        <dbReference type="Proteomes" id="UP000887566"/>
    </source>
</evidence>
<name>A0A914XB20_9BILA</name>
<keyword evidence="2" id="KW-1185">Reference proteome</keyword>
<feature type="signal peptide" evidence="1">
    <location>
        <begin position="1"/>
        <end position="18"/>
    </location>
</feature>
<organism evidence="2 3">
    <name type="scientific">Plectus sambesii</name>
    <dbReference type="NCBI Taxonomy" id="2011161"/>
    <lineage>
        <taxon>Eukaryota</taxon>
        <taxon>Metazoa</taxon>
        <taxon>Ecdysozoa</taxon>
        <taxon>Nematoda</taxon>
        <taxon>Chromadorea</taxon>
        <taxon>Plectida</taxon>
        <taxon>Plectina</taxon>
        <taxon>Plectoidea</taxon>
        <taxon>Plectidae</taxon>
        <taxon>Plectus</taxon>
    </lineage>
</organism>